<evidence type="ECO:0000259" key="6">
    <source>
        <dbReference type="Pfam" id="PF04825"/>
    </source>
</evidence>
<evidence type="ECO:0000313" key="8">
    <source>
        <dbReference type="Proteomes" id="UP000186817"/>
    </source>
</evidence>
<feature type="compositionally biased region" description="Polar residues" evidence="5">
    <location>
        <begin position="271"/>
        <end position="280"/>
    </location>
</feature>
<dbReference type="InterPro" id="IPR006910">
    <property type="entry name" value="Rad21_Rec8_N"/>
</dbReference>
<feature type="region of interest" description="Disordered" evidence="5">
    <location>
        <begin position="261"/>
        <end position="280"/>
    </location>
</feature>
<dbReference type="Pfam" id="PF04825">
    <property type="entry name" value="Rad21_Rec8_N"/>
    <property type="match status" value="1"/>
</dbReference>
<dbReference type="AlphaFoldDB" id="A0A1Q9D081"/>
<proteinExistence type="inferred from homology"/>
<dbReference type="GO" id="GO:0005840">
    <property type="term" value="C:ribosome"/>
    <property type="evidence" value="ECO:0007669"/>
    <property type="project" value="UniProtKB-KW"/>
</dbReference>
<dbReference type="OrthoDB" id="10251131at2759"/>
<dbReference type="EMBL" id="LSRX01000805">
    <property type="protein sequence ID" value="OLP88578.1"/>
    <property type="molecule type" value="Genomic_DNA"/>
</dbReference>
<evidence type="ECO:0000256" key="2">
    <source>
        <dbReference type="ARBA" id="ARBA00022980"/>
    </source>
</evidence>
<dbReference type="PROSITE" id="PS00529">
    <property type="entry name" value="RIBOSOMAL_S24E"/>
    <property type="match status" value="1"/>
</dbReference>
<dbReference type="GO" id="GO:0003735">
    <property type="term" value="F:structural constituent of ribosome"/>
    <property type="evidence" value="ECO:0007669"/>
    <property type="project" value="InterPro"/>
</dbReference>
<feature type="compositionally biased region" description="Basic residues" evidence="5">
    <location>
        <begin position="129"/>
        <end position="146"/>
    </location>
</feature>
<dbReference type="SUPFAM" id="SSF54189">
    <property type="entry name" value="Ribosomal proteins S24e, L23 and L15e"/>
    <property type="match status" value="1"/>
</dbReference>
<organism evidence="7 8">
    <name type="scientific">Symbiodinium microadriaticum</name>
    <name type="common">Dinoflagellate</name>
    <name type="synonym">Zooxanthella microadriatica</name>
    <dbReference type="NCBI Taxonomy" id="2951"/>
    <lineage>
        <taxon>Eukaryota</taxon>
        <taxon>Sar</taxon>
        <taxon>Alveolata</taxon>
        <taxon>Dinophyceae</taxon>
        <taxon>Suessiales</taxon>
        <taxon>Symbiodiniaceae</taxon>
        <taxon>Symbiodinium</taxon>
    </lineage>
</organism>
<evidence type="ECO:0000256" key="1">
    <source>
        <dbReference type="ARBA" id="ARBA00009680"/>
    </source>
</evidence>
<dbReference type="InterPro" id="IPR012678">
    <property type="entry name" value="Ribosomal_uL23/eL15/eS24_sf"/>
</dbReference>
<protein>
    <recommendedName>
        <fullName evidence="4">40S ribosomal protein S24</fullName>
    </recommendedName>
</protein>
<keyword evidence="3" id="KW-0687">Ribonucleoprotein</keyword>
<dbReference type="Proteomes" id="UP000186817">
    <property type="component" value="Unassembled WGS sequence"/>
</dbReference>
<evidence type="ECO:0000313" key="7">
    <source>
        <dbReference type="EMBL" id="OLP88578.1"/>
    </source>
</evidence>
<gene>
    <name evidence="7" type="primary">RPS24B</name>
    <name evidence="7" type="ORF">AK812_SmicGene30047</name>
</gene>
<dbReference type="Gene3D" id="3.30.70.3370">
    <property type="match status" value="1"/>
</dbReference>
<keyword evidence="2 7" id="KW-0689">Ribosomal protein</keyword>
<name>A0A1Q9D081_SYMMI</name>
<feature type="domain" description="Rad21/Rec8-like protein N-terminal" evidence="6">
    <location>
        <begin position="151"/>
        <end position="214"/>
    </location>
</feature>
<comment type="similarity">
    <text evidence="1 4">Belongs to the eukaryotic ribosomal protein eS24 family.</text>
</comment>
<evidence type="ECO:0000256" key="3">
    <source>
        <dbReference type="ARBA" id="ARBA00023274"/>
    </source>
</evidence>
<dbReference type="GO" id="GO:0006412">
    <property type="term" value="P:translation"/>
    <property type="evidence" value="ECO:0007669"/>
    <property type="project" value="InterPro"/>
</dbReference>
<sequence length="280" mass="31278">MELAKLIAPNGIWGKVWLAAHWERKLKKQFTIRTRKFQTNPLLARKQFVLDVIHPSMANVAKKDLTEKLAKMYKVKDTACIQLFSFKTAFGGGRSTGFGLIYESLDKMKKFEPKYRLKRAGVGGEKTGAGRRGKKDTKNRMKKARGKDKSKDYQEIDLRSLLATISAKRSLVSLRATGHLLVGACKIYCKQSAFLEEEADEVRAGLMMAFSRPTEEPEVEISGRIREVRPGALTPILADDQALLGGKKHIARLEDITLKNQGKEDAGSGTPFRQTVLSVP</sequence>
<dbReference type="InterPro" id="IPR001976">
    <property type="entry name" value="Ribosomal_eS24"/>
</dbReference>
<dbReference type="PANTHER" id="PTHR10496">
    <property type="entry name" value="40S RIBOSOMAL PROTEIN S24"/>
    <property type="match status" value="1"/>
</dbReference>
<feature type="region of interest" description="Disordered" evidence="5">
    <location>
        <begin position="122"/>
        <end position="150"/>
    </location>
</feature>
<dbReference type="InterPro" id="IPR018098">
    <property type="entry name" value="Ribosomal_eS24_CS"/>
</dbReference>
<dbReference type="Pfam" id="PF01282">
    <property type="entry name" value="Ribosomal_S24e"/>
    <property type="match status" value="1"/>
</dbReference>
<dbReference type="GO" id="GO:1990904">
    <property type="term" value="C:ribonucleoprotein complex"/>
    <property type="evidence" value="ECO:0007669"/>
    <property type="project" value="UniProtKB-KW"/>
</dbReference>
<accession>A0A1Q9D081</accession>
<comment type="caution">
    <text evidence="7">The sequence shown here is derived from an EMBL/GenBank/DDBJ whole genome shotgun (WGS) entry which is preliminary data.</text>
</comment>
<reference evidence="7 8" key="1">
    <citation type="submission" date="2016-02" db="EMBL/GenBank/DDBJ databases">
        <title>Genome analysis of coral dinoflagellate symbionts highlights evolutionary adaptations to a symbiotic lifestyle.</title>
        <authorList>
            <person name="Aranda M."/>
            <person name="Li Y."/>
            <person name="Liew Y.J."/>
            <person name="Baumgarten S."/>
            <person name="Simakov O."/>
            <person name="Wilson M."/>
            <person name="Piel J."/>
            <person name="Ashoor H."/>
            <person name="Bougouffa S."/>
            <person name="Bajic V.B."/>
            <person name="Ryu T."/>
            <person name="Ravasi T."/>
            <person name="Bayer T."/>
            <person name="Micklem G."/>
            <person name="Kim H."/>
            <person name="Bhak J."/>
            <person name="Lajeunesse T.C."/>
            <person name="Voolstra C.R."/>
        </authorList>
    </citation>
    <scope>NUCLEOTIDE SEQUENCE [LARGE SCALE GENOMIC DNA]</scope>
    <source>
        <strain evidence="7 8">CCMP2467</strain>
    </source>
</reference>
<evidence type="ECO:0000256" key="4">
    <source>
        <dbReference type="RuleBase" id="RU004383"/>
    </source>
</evidence>
<dbReference type="InterPro" id="IPR053709">
    <property type="entry name" value="eRP_eS24_sf"/>
</dbReference>
<keyword evidence="8" id="KW-1185">Reference proteome</keyword>
<evidence type="ECO:0000256" key="5">
    <source>
        <dbReference type="SAM" id="MobiDB-lite"/>
    </source>
</evidence>
<dbReference type="HAMAP" id="MF_00545">
    <property type="entry name" value="Ribosomal_eS24"/>
    <property type="match status" value="1"/>
</dbReference>